<dbReference type="AlphaFoldDB" id="A0A914H6K4"/>
<accession>A0A914H6K4</accession>
<dbReference type="PANTHER" id="PTHR22725">
    <property type="entry name" value="FATTY ACID-BINDING PROTEIN HOMOLOG 1-RELATED-RELATED"/>
    <property type="match status" value="1"/>
</dbReference>
<dbReference type="PROSITE" id="PS50835">
    <property type="entry name" value="IG_LIKE"/>
    <property type="match status" value="1"/>
</dbReference>
<protein>
    <submittedName>
        <fullName evidence="7">Ig-like domain-containing protein</fullName>
    </submittedName>
</protein>
<comment type="similarity">
    <text evidence="1">Belongs to the calycin superfamily. Fatty-acid binding protein (FABP) family.</text>
</comment>
<dbReference type="InterPro" id="IPR040094">
    <property type="entry name" value="Lbp1-4"/>
</dbReference>
<dbReference type="CDD" id="cd00742">
    <property type="entry name" value="FABP"/>
    <property type="match status" value="1"/>
</dbReference>
<dbReference type="WBParaSite" id="Gr19_v10_g14283.t1">
    <property type="protein sequence ID" value="Gr19_v10_g14283.t1"/>
    <property type="gene ID" value="Gr19_v10_g14283"/>
</dbReference>
<evidence type="ECO:0000256" key="3">
    <source>
        <dbReference type="ARBA" id="ARBA00023121"/>
    </source>
</evidence>
<dbReference type="Gene3D" id="2.40.128.20">
    <property type="match status" value="1"/>
</dbReference>
<feature type="domain" description="Ig-like" evidence="5">
    <location>
        <begin position="1"/>
        <end position="88"/>
    </location>
</feature>
<evidence type="ECO:0000256" key="4">
    <source>
        <dbReference type="SAM" id="SignalP"/>
    </source>
</evidence>
<evidence type="ECO:0000313" key="7">
    <source>
        <dbReference type="WBParaSite" id="Gr19_v10_g14283.t1"/>
    </source>
</evidence>
<name>A0A914H6K4_GLORO</name>
<keyword evidence="2" id="KW-0813">Transport</keyword>
<reference evidence="7" key="1">
    <citation type="submission" date="2022-11" db="UniProtKB">
        <authorList>
            <consortium name="WormBaseParasite"/>
        </authorList>
    </citation>
    <scope>IDENTIFICATION</scope>
</reference>
<feature type="signal peptide" evidence="4">
    <location>
        <begin position="1"/>
        <end position="21"/>
    </location>
</feature>
<keyword evidence="3" id="KW-0446">Lipid-binding</keyword>
<evidence type="ECO:0000256" key="1">
    <source>
        <dbReference type="ARBA" id="ARBA00008390"/>
    </source>
</evidence>
<dbReference type="PRINTS" id="PR00178">
    <property type="entry name" value="FATTYACIDBP"/>
</dbReference>
<dbReference type="SUPFAM" id="SSF50814">
    <property type="entry name" value="Lipocalins"/>
    <property type="match status" value="1"/>
</dbReference>
<organism evidence="6 7">
    <name type="scientific">Globodera rostochiensis</name>
    <name type="common">Golden nematode worm</name>
    <name type="synonym">Heterodera rostochiensis</name>
    <dbReference type="NCBI Taxonomy" id="31243"/>
    <lineage>
        <taxon>Eukaryota</taxon>
        <taxon>Metazoa</taxon>
        <taxon>Ecdysozoa</taxon>
        <taxon>Nematoda</taxon>
        <taxon>Chromadorea</taxon>
        <taxon>Rhabditida</taxon>
        <taxon>Tylenchina</taxon>
        <taxon>Tylenchomorpha</taxon>
        <taxon>Tylenchoidea</taxon>
        <taxon>Heteroderidae</taxon>
        <taxon>Heteroderinae</taxon>
        <taxon>Globodera</taxon>
    </lineage>
</organism>
<keyword evidence="4" id="KW-0732">Signal</keyword>
<keyword evidence="6" id="KW-1185">Reference proteome</keyword>
<dbReference type="InterPro" id="IPR007110">
    <property type="entry name" value="Ig-like_dom"/>
</dbReference>
<evidence type="ECO:0000259" key="5">
    <source>
        <dbReference type="PROSITE" id="PS50835"/>
    </source>
</evidence>
<dbReference type="InterPro" id="IPR000463">
    <property type="entry name" value="Fatty_acid-bd"/>
</dbReference>
<evidence type="ECO:0000313" key="6">
    <source>
        <dbReference type="Proteomes" id="UP000887572"/>
    </source>
</evidence>
<dbReference type="InterPro" id="IPR012674">
    <property type="entry name" value="Calycin"/>
</dbReference>
<dbReference type="GO" id="GO:0008289">
    <property type="term" value="F:lipid binding"/>
    <property type="evidence" value="ECO:0007669"/>
    <property type="project" value="UniProtKB-KW"/>
</dbReference>
<evidence type="ECO:0000256" key="2">
    <source>
        <dbReference type="ARBA" id="ARBA00022448"/>
    </source>
</evidence>
<dbReference type="Proteomes" id="UP000887572">
    <property type="component" value="Unplaced"/>
</dbReference>
<feature type="chain" id="PRO_5036972917" evidence="4">
    <location>
        <begin position="22"/>
        <end position="172"/>
    </location>
</feature>
<sequence>MGFNYVTLLCFLAPFIILNLASVPELPPSFLHSWSVDHSENFDAYLEAKGYGWFMRQVVKMASITKTFSKNKDGSYACKIDTSKKDVEWPKFKLGEEFQAEYLDESQHLITFDFNPATQQLTETHKKMGSDEKPDIYKYTLEKCNENDDCLVMEMEYDGVKTKRFYLKTDPE</sequence>
<proteinExistence type="inferred from homology"/>